<dbReference type="AlphaFoldDB" id="A0A852TRS0"/>
<dbReference type="Proteomes" id="UP000548423">
    <property type="component" value="Unassembled WGS sequence"/>
</dbReference>
<reference evidence="2" key="1">
    <citation type="submission" date="2020-07" db="EMBL/GenBank/DDBJ databases">
        <authorList>
            <person name="Partida-Martinez L."/>
            <person name="Huntemann M."/>
            <person name="Clum A."/>
            <person name="Wang J."/>
            <person name="Palaniappan K."/>
            <person name="Ritter S."/>
            <person name="Chen I.-M."/>
            <person name="Stamatis D."/>
            <person name="Reddy T."/>
            <person name="O'Malley R."/>
            <person name="Daum C."/>
            <person name="Shapiro N."/>
            <person name="Ivanova N."/>
            <person name="Kyrpides N."/>
            <person name="Woyke T."/>
        </authorList>
    </citation>
    <scope>NUCLEOTIDE SEQUENCE [LARGE SCALE GENOMIC DNA]</scope>
    <source>
        <strain evidence="2">AT2.8</strain>
    </source>
</reference>
<name>A0A852TRS0_9BACI</name>
<sequence length="35" mass="4118">MVKFYIASSFKNIEKVRYVSKMLKVKDLSIHMIGL</sequence>
<reference evidence="2" key="2">
    <citation type="submission" date="2020-08" db="EMBL/GenBank/DDBJ databases">
        <title>The Agave Microbiome: Exploring the role of microbial communities in plant adaptations to desert environments.</title>
        <authorList>
            <person name="Partida-Martinez L.P."/>
        </authorList>
    </citation>
    <scope>NUCLEOTIDE SEQUENCE [LARGE SCALE GENOMIC DNA]</scope>
    <source>
        <strain evidence="2">AT2.8</strain>
    </source>
</reference>
<evidence type="ECO:0000313" key="1">
    <source>
        <dbReference type="EMBL" id="NYE09698.1"/>
    </source>
</evidence>
<dbReference type="EMBL" id="JACCBX010000029">
    <property type="protein sequence ID" value="NYE09698.1"/>
    <property type="molecule type" value="Genomic_DNA"/>
</dbReference>
<evidence type="ECO:0000313" key="2">
    <source>
        <dbReference type="Proteomes" id="UP000548423"/>
    </source>
</evidence>
<accession>A0A852TRS0</accession>
<comment type="caution">
    <text evidence="1">The sequence shown here is derived from an EMBL/GenBank/DDBJ whole genome shotgun (WGS) entry which is preliminary data.</text>
</comment>
<evidence type="ECO:0008006" key="3">
    <source>
        <dbReference type="Google" id="ProtNLM"/>
    </source>
</evidence>
<gene>
    <name evidence="1" type="ORF">F4694_006604</name>
</gene>
<organism evidence="1 2">
    <name type="scientific">Neobacillus niacini</name>
    <dbReference type="NCBI Taxonomy" id="86668"/>
    <lineage>
        <taxon>Bacteria</taxon>
        <taxon>Bacillati</taxon>
        <taxon>Bacillota</taxon>
        <taxon>Bacilli</taxon>
        <taxon>Bacillales</taxon>
        <taxon>Bacillaceae</taxon>
        <taxon>Neobacillus</taxon>
    </lineage>
</organism>
<proteinExistence type="predicted"/>
<protein>
    <recommendedName>
        <fullName evidence="3">DUF4062 domain-containing protein</fullName>
    </recommendedName>
</protein>